<evidence type="ECO:0000256" key="1">
    <source>
        <dbReference type="SAM" id="MobiDB-lite"/>
    </source>
</evidence>
<proteinExistence type="predicted"/>
<name>C1F6B7_ACIC5</name>
<keyword evidence="3" id="KW-1185">Reference proteome</keyword>
<dbReference type="KEGG" id="aca:ACP_3348"/>
<protein>
    <submittedName>
        <fullName evidence="2">Uncharacterized protein</fullName>
    </submittedName>
</protein>
<dbReference type="EMBL" id="CP001472">
    <property type="protein sequence ID" value="ACO34346.1"/>
    <property type="molecule type" value="Genomic_DNA"/>
</dbReference>
<dbReference type="STRING" id="240015.ACP_3348"/>
<accession>C1F6B7</accession>
<feature type="region of interest" description="Disordered" evidence="1">
    <location>
        <begin position="1"/>
        <end position="37"/>
    </location>
</feature>
<dbReference type="HOGENOM" id="CLU_3338922_0_0_0"/>
<dbReference type="InParanoid" id="C1F6B7"/>
<dbReference type="Proteomes" id="UP000002207">
    <property type="component" value="Chromosome"/>
</dbReference>
<sequence length="37" mass="3951">MSKREGVEQSMPQSRLSLGGPTASMPGETFPGVDEKE</sequence>
<evidence type="ECO:0000313" key="2">
    <source>
        <dbReference type="EMBL" id="ACO34346.1"/>
    </source>
</evidence>
<gene>
    <name evidence="2" type="ordered locus">ACP_3348</name>
</gene>
<evidence type="ECO:0000313" key="3">
    <source>
        <dbReference type="Proteomes" id="UP000002207"/>
    </source>
</evidence>
<dbReference type="AlphaFoldDB" id="C1F6B7"/>
<organism evidence="2 3">
    <name type="scientific">Acidobacterium capsulatum (strain ATCC 51196 / DSM 11244 / BCRC 80197 / JCM 7670 / NBRC 15755 / NCIMB 13165 / 161)</name>
    <dbReference type="NCBI Taxonomy" id="240015"/>
    <lineage>
        <taxon>Bacteria</taxon>
        <taxon>Pseudomonadati</taxon>
        <taxon>Acidobacteriota</taxon>
        <taxon>Terriglobia</taxon>
        <taxon>Terriglobales</taxon>
        <taxon>Acidobacteriaceae</taxon>
        <taxon>Acidobacterium</taxon>
    </lineage>
</organism>
<reference evidence="2 3" key="1">
    <citation type="journal article" date="2009" name="Appl. Environ. Microbiol.">
        <title>Three genomes from the phylum Acidobacteria provide insight into the lifestyles of these microorganisms in soils.</title>
        <authorList>
            <person name="Ward N.L."/>
            <person name="Challacombe J.F."/>
            <person name="Janssen P.H."/>
            <person name="Henrissat B."/>
            <person name="Coutinho P.M."/>
            <person name="Wu M."/>
            <person name="Xie G."/>
            <person name="Haft D.H."/>
            <person name="Sait M."/>
            <person name="Badger J."/>
            <person name="Barabote R.D."/>
            <person name="Bradley B."/>
            <person name="Brettin T.S."/>
            <person name="Brinkac L.M."/>
            <person name="Bruce D."/>
            <person name="Creasy T."/>
            <person name="Daugherty S.C."/>
            <person name="Davidsen T.M."/>
            <person name="DeBoy R.T."/>
            <person name="Detter J.C."/>
            <person name="Dodson R.J."/>
            <person name="Durkin A.S."/>
            <person name="Ganapathy A."/>
            <person name="Gwinn-Giglio M."/>
            <person name="Han C.S."/>
            <person name="Khouri H."/>
            <person name="Kiss H."/>
            <person name="Kothari S.P."/>
            <person name="Madupu R."/>
            <person name="Nelson K.E."/>
            <person name="Nelson W.C."/>
            <person name="Paulsen I."/>
            <person name="Penn K."/>
            <person name="Ren Q."/>
            <person name="Rosovitz M.J."/>
            <person name="Selengut J.D."/>
            <person name="Shrivastava S."/>
            <person name="Sullivan S.A."/>
            <person name="Tapia R."/>
            <person name="Thompson L.S."/>
            <person name="Watkins K.L."/>
            <person name="Yang Q."/>
            <person name="Yu C."/>
            <person name="Zafar N."/>
            <person name="Zhou L."/>
            <person name="Kuske C.R."/>
        </authorList>
    </citation>
    <scope>NUCLEOTIDE SEQUENCE [LARGE SCALE GENOMIC DNA]</scope>
    <source>
        <strain evidence="3">ATCC 51196 / DSM 11244 / BCRC 80197 / JCM 7670 / NBRC 15755 / NCIMB 13165 / 161</strain>
    </source>
</reference>